<gene>
    <name evidence="3" type="ORF">BDP27DRAFT_1434428</name>
</gene>
<evidence type="ECO:0000313" key="4">
    <source>
        <dbReference type="Proteomes" id="UP000772434"/>
    </source>
</evidence>
<dbReference type="AlphaFoldDB" id="A0A9P5P6K4"/>
<keyword evidence="2" id="KW-1133">Transmembrane helix</keyword>
<name>A0A9P5P6K4_9AGAR</name>
<accession>A0A9P5P6K4</accession>
<feature type="region of interest" description="Disordered" evidence="1">
    <location>
        <begin position="1"/>
        <end position="60"/>
    </location>
</feature>
<evidence type="ECO:0000313" key="3">
    <source>
        <dbReference type="EMBL" id="KAF9047010.1"/>
    </source>
</evidence>
<feature type="transmembrane region" description="Helical" evidence="2">
    <location>
        <begin position="91"/>
        <end position="114"/>
    </location>
</feature>
<protein>
    <submittedName>
        <fullName evidence="3">Uncharacterized protein</fullName>
    </submittedName>
</protein>
<dbReference type="EMBL" id="JADNRY010000497">
    <property type="protein sequence ID" value="KAF9047010.1"/>
    <property type="molecule type" value="Genomic_DNA"/>
</dbReference>
<keyword evidence="4" id="KW-1185">Reference proteome</keyword>
<organism evidence="3 4">
    <name type="scientific">Rhodocollybia butyracea</name>
    <dbReference type="NCBI Taxonomy" id="206335"/>
    <lineage>
        <taxon>Eukaryota</taxon>
        <taxon>Fungi</taxon>
        <taxon>Dikarya</taxon>
        <taxon>Basidiomycota</taxon>
        <taxon>Agaricomycotina</taxon>
        <taxon>Agaricomycetes</taxon>
        <taxon>Agaricomycetidae</taxon>
        <taxon>Agaricales</taxon>
        <taxon>Marasmiineae</taxon>
        <taxon>Omphalotaceae</taxon>
        <taxon>Rhodocollybia</taxon>
    </lineage>
</organism>
<evidence type="ECO:0000256" key="1">
    <source>
        <dbReference type="SAM" id="MobiDB-lite"/>
    </source>
</evidence>
<comment type="caution">
    <text evidence="3">The sequence shown here is derived from an EMBL/GenBank/DDBJ whole genome shotgun (WGS) entry which is preliminary data.</text>
</comment>
<keyword evidence="2" id="KW-0472">Membrane</keyword>
<dbReference type="Proteomes" id="UP000772434">
    <property type="component" value="Unassembled WGS sequence"/>
</dbReference>
<sequence>MEPIFESTPAKDLSDVSAFLKNPRSPLDESPRRRTRSSLAIAESPSSEPPVFLSAVSSNTSPLPVSMAYSKSPNKNRKLRSKTTQVTHSFFLTRVLLGQLLALAQLLYIVLSIVPWQYLHIPFTSTPAASEIPPSTVIPPSGSSHLRNFLSVTIPYPPLATFESRMFWTILMHWFIPTILIPLLAGILISFKPAPPTVSSAPSMILSESREISRIVRGGREQNDEEEEEEITQVQTEKSKLSIPFDPLTASIIQLAAQIAYSFPVYGSLALTSSTSPTIKSVDVLGFRWRVLSASVGLAFSFAEAIMVGPIVRPPGDGSSEPSRSLELHRTIETIVDSEVD</sequence>
<feature type="transmembrane region" description="Helical" evidence="2">
    <location>
        <begin position="166"/>
        <end position="191"/>
    </location>
</feature>
<proteinExistence type="predicted"/>
<reference evidence="3" key="1">
    <citation type="submission" date="2020-11" db="EMBL/GenBank/DDBJ databases">
        <authorList>
            <consortium name="DOE Joint Genome Institute"/>
            <person name="Ahrendt S."/>
            <person name="Riley R."/>
            <person name="Andreopoulos W."/>
            <person name="Labutti K."/>
            <person name="Pangilinan J."/>
            <person name="Ruiz-Duenas F.J."/>
            <person name="Barrasa J.M."/>
            <person name="Sanchez-Garcia M."/>
            <person name="Camarero S."/>
            <person name="Miyauchi S."/>
            <person name="Serrano A."/>
            <person name="Linde D."/>
            <person name="Babiker R."/>
            <person name="Drula E."/>
            <person name="Ayuso-Fernandez I."/>
            <person name="Pacheco R."/>
            <person name="Padilla G."/>
            <person name="Ferreira P."/>
            <person name="Barriuso J."/>
            <person name="Kellner H."/>
            <person name="Castanera R."/>
            <person name="Alfaro M."/>
            <person name="Ramirez L."/>
            <person name="Pisabarro A.G."/>
            <person name="Kuo A."/>
            <person name="Tritt A."/>
            <person name="Lipzen A."/>
            <person name="He G."/>
            <person name="Yan M."/>
            <person name="Ng V."/>
            <person name="Cullen D."/>
            <person name="Martin F."/>
            <person name="Rosso M.-N."/>
            <person name="Henrissat B."/>
            <person name="Hibbett D."/>
            <person name="Martinez A.T."/>
            <person name="Grigoriev I.V."/>
        </authorList>
    </citation>
    <scope>NUCLEOTIDE SEQUENCE</scope>
    <source>
        <strain evidence="3">AH 40177</strain>
    </source>
</reference>
<keyword evidence="2" id="KW-0812">Transmembrane</keyword>
<evidence type="ECO:0000256" key="2">
    <source>
        <dbReference type="SAM" id="Phobius"/>
    </source>
</evidence>
<dbReference type="OrthoDB" id="5569309at2759"/>